<dbReference type="KEGG" id="pgr:PGTG_09811"/>
<gene>
    <name evidence="1" type="ORF">PGTG_09811</name>
</gene>
<dbReference type="AlphaFoldDB" id="E3KEZ1"/>
<dbReference type="RefSeq" id="XP_003327262.2">
    <property type="nucleotide sequence ID" value="XM_003327214.2"/>
</dbReference>
<accession>E3KEZ1</accession>
<dbReference type="VEuPathDB" id="FungiDB:PGTG_09811"/>
<organism evidence="1 2">
    <name type="scientific">Puccinia graminis f. sp. tritici (strain CRL 75-36-700-3 / race SCCL)</name>
    <name type="common">Black stem rust fungus</name>
    <dbReference type="NCBI Taxonomy" id="418459"/>
    <lineage>
        <taxon>Eukaryota</taxon>
        <taxon>Fungi</taxon>
        <taxon>Dikarya</taxon>
        <taxon>Basidiomycota</taxon>
        <taxon>Pucciniomycotina</taxon>
        <taxon>Pucciniomycetes</taxon>
        <taxon>Pucciniales</taxon>
        <taxon>Pucciniaceae</taxon>
        <taxon>Puccinia</taxon>
    </lineage>
</organism>
<evidence type="ECO:0000313" key="2">
    <source>
        <dbReference type="Proteomes" id="UP000008783"/>
    </source>
</evidence>
<proteinExistence type="predicted"/>
<dbReference type="Proteomes" id="UP000008783">
    <property type="component" value="Unassembled WGS sequence"/>
</dbReference>
<dbReference type="InParanoid" id="E3KEZ1"/>
<protein>
    <submittedName>
        <fullName evidence="1">Uncharacterized protein</fullName>
    </submittedName>
</protein>
<keyword evidence="2" id="KW-1185">Reference proteome</keyword>
<dbReference type="OrthoDB" id="2505904at2759"/>
<reference evidence="2" key="2">
    <citation type="journal article" date="2011" name="Proc. Natl. Acad. Sci. U.S.A.">
        <title>Obligate biotrophy features unraveled by the genomic analysis of rust fungi.</title>
        <authorList>
            <person name="Duplessis S."/>
            <person name="Cuomo C.A."/>
            <person name="Lin Y.-C."/>
            <person name="Aerts A."/>
            <person name="Tisserant E."/>
            <person name="Veneault-Fourrey C."/>
            <person name="Joly D.L."/>
            <person name="Hacquard S."/>
            <person name="Amselem J."/>
            <person name="Cantarel B.L."/>
            <person name="Chiu R."/>
            <person name="Coutinho P.M."/>
            <person name="Feau N."/>
            <person name="Field M."/>
            <person name="Frey P."/>
            <person name="Gelhaye E."/>
            <person name="Goldberg J."/>
            <person name="Grabherr M.G."/>
            <person name="Kodira C.D."/>
            <person name="Kohler A."/>
            <person name="Kuees U."/>
            <person name="Lindquist E.A."/>
            <person name="Lucas S.M."/>
            <person name="Mago R."/>
            <person name="Mauceli E."/>
            <person name="Morin E."/>
            <person name="Murat C."/>
            <person name="Pangilinan J.L."/>
            <person name="Park R."/>
            <person name="Pearson M."/>
            <person name="Quesneville H."/>
            <person name="Rouhier N."/>
            <person name="Sakthikumar S."/>
            <person name="Salamov A.A."/>
            <person name="Schmutz J."/>
            <person name="Selles B."/>
            <person name="Shapiro H."/>
            <person name="Tanguay P."/>
            <person name="Tuskan G.A."/>
            <person name="Henrissat B."/>
            <person name="Van de Peer Y."/>
            <person name="Rouze P."/>
            <person name="Ellis J.G."/>
            <person name="Dodds P.N."/>
            <person name="Schein J.E."/>
            <person name="Zhong S."/>
            <person name="Hamelin R.C."/>
            <person name="Grigoriev I.V."/>
            <person name="Szabo L.J."/>
            <person name="Martin F."/>
        </authorList>
    </citation>
    <scope>NUCLEOTIDE SEQUENCE [LARGE SCALE GENOMIC DNA]</scope>
    <source>
        <strain evidence="2">CRL 75-36-700-3 / race SCCL</strain>
    </source>
</reference>
<dbReference type="GeneID" id="10544553"/>
<reference key="1">
    <citation type="submission" date="2007-01" db="EMBL/GenBank/DDBJ databases">
        <title>The Genome Sequence of Puccinia graminis f. sp. tritici Strain CRL 75-36-700-3.</title>
        <authorList>
            <consortium name="The Broad Institute Genome Sequencing Platform"/>
            <person name="Birren B."/>
            <person name="Lander E."/>
            <person name="Galagan J."/>
            <person name="Nusbaum C."/>
            <person name="Devon K."/>
            <person name="Cuomo C."/>
            <person name="Jaffe D."/>
            <person name="Butler J."/>
            <person name="Alvarez P."/>
            <person name="Gnerre S."/>
            <person name="Grabherr M."/>
            <person name="Mauceli E."/>
            <person name="Brockman W."/>
            <person name="Young S."/>
            <person name="LaButti K."/>
            <person name="Sykes S."/>
            <person name="DeCaprio D."/>
            <person name="Crawford M."/>
            <person name="Koehrsen M."/>
            <person name="Engels R."/>
            <person name="Montgomery P."/>
            <person name="Pearson M."/>
            <person name="Howarth C."/>
            <person name="Larson L."/>
            <person name="White J."/>
            <person name="Zeng Q."/>
            <person name="Kodira C."/>
            <person name="Yandava C."/>
            <person name="Alvarado L."/>
            <person name="O'Leary S."/>
            <person name="Szabo L."/>
            <person name="Dean R."/>
            <person name="Schein J."/>
        </authorList>
    </citation>
    <scope>NUCLEOTIDE SEQUENCE</scope>
    <source>
        <strain>CRL 75-36-700-3</strain>
    </source>
</reference>
<dbReference type="HOGENOM" id="CLU_000384_22_4_1"/>
<name>E3KEZ1_PUCGT</name>
<evidence type="ECO:0000313" key="1">
    <source>
        <dbReference type="EMBL" id="EFP82843.2"/>
    </source>
</evidence>
<sequence length="121" mass="13904">MANLLAAQSQQLECSEETGRVAYRKTMKAREESVQCWEDKKSDQIRNPLKPGGLILAYNRSLKSQWGKLFFNWWNGPYHVVCQVKGGSYVLEELDGTELARRFSVDQVKRFFPCGGKVDQK</sequence>
<dbReference type="EMBL" id="DS178284">
    <property type="protein sequence ID" value="EFP82843.2"/>
    <property type="molecule type" value="Genomic_DNA"/>
</dbReference>